<proteinExistence type="predicted"/>
<dbReference type="EMBL" id="KZ819321">
    <property type="protein sequence ID" value="PWN24162.1"/>
    <property type="molecule type" value="Genomic_DNA"/>
</dbReference>
<feature type="region of interest" description="Disordered" evidence="1">
    <location>
        <begin position="63"/>
        <end position="82"/>
    </location>
</feature>
<dbReference type="GeneID" id="37011847"/>
<evidence type="ECO:0000256" key="1">
    <source>
        <dbReference type="SAM" id="MobiDB-lite"/>
    </source>
</evidence>
<evidence type="ECO:0008006" key="5">
    <source>
        <dbReference type="Google" id="ProtNLM"/>
    </source>
</evidence>
<evidence type="ECO:0000313" key="4">
    <source>
        <dbReference type="Proteomes" id="UP000245942"/>
    </source>
</evidence>
<keyword evidence="4" id="KW-1185">Reference proteome</keyword>
<protein>
    <recommendedName>
        <fullName evidence="5">Macrofage activating glyco protein</fullName>
    </recommendedName>
</protein>
<dbReference type="OrthoDB" id="2564904at2759"/>
<feature type="compositionally biased region" description="Polar residues" evidence="1">
    <location>
        <begin position="281"/>
        <end position="292"/>
    </location>
</feature>
<sequence>MSSLRTLLTLTSLLAATGVSAQNISGAPTGNPSAASGQTFNEPTSSWTQWQAKPTYAYTDLPDQYLGTTGNPDSNGYVPPQEGYNRCLQGDGSWNSNSSCQTAWINSVDDFCLWGPPGEGEEVGSFERKAVAYCTKPTHGTRLIPDGTLTGVHFVATSDYVQVTGLGDFTTMGYVDGDAGGEMDPHGEDDRSNPIGGVVYTTAQPDREGQATFVREWTNFMSFDRFCFRACWGELARLQCQHIYDVLGCNFNIPANYSEGFEDCTGEIAMLQGIYSTRGSTSTFQQGDATTPQPHPAPSSSCKSVSSVGNGGVLLATYSSSATSMSTASRSSSVSGVDAAASRSTSTAAGSASSTASSAGSGSASTNTSAASSAYTAGSALVLLAAVGVAMVTLL</sequence>
<dbReference type="STRING" id="1684307.A0A316UFX9"/>
<dbReference type="Proteomes" id="UP000245942">
    <property type="component" value="Unassembled WGS sequence"/>
</dbReference>
<feature type="chain" id="PRO_5016358821" description="Macrofage activating glyco protein" evidence="2">
    <location>
        <begin position="22"/>
        <end position="395"/>
    </location>
</feature>
<keyword evidence="2" id="KW-0732">Signal</keyword>
<dbReference type="AlphaFoldDB" id="A0A316UFX9"/>
<accession>A0A316UFX9</accession>
<feature type="region of interest" description="Disordered" evidence="1">
    <location>
        <begin position="27"/>
        <end position="47"/>
    </location>
</feature>
<name>A0A316UFX9_9BASI</name>
<organism evidence="3 4">
    <name type="scientific">Pseudomicrostroma glucosiphilum</name>
    <dbReference type="NCBI Taxonomy" id="1684307"/>
    <lineage>
        <taxon>Eukaryota</taxon>
        <taxon>Fungi</taxon>
        <taxon>Dikarya</taxon>
        <taxon>Basidiomycota</taxon>
        <taxon>Ustilaginomycotina</taxon>
        <taxon>Exobasidiomycetes</taxon>
        <taxon>Microstromatales</taxon>
        <taxon>Microstromatales incertae sedis</taxon>
        <taxon>Pseudomicrostroma</taxon>
    </lineage>
</organism>
<evidence type="ECO:0000256" key="2">
    <source>
        <dbReference type="SAM" id="SignalP"/>
    </source>
</evidence>
<feature type="signal peptide" evidence="2">
    <location>
        <begin position="1"/>
        <end position="21"/>
    </location>
</feature>
<evidence type="ECO:0000313" key="3">
    <source>
        <dbReference type="EMBL" id="PWN24162.1"/>
    </source>
</evidence>
<feature type="region of interest" description="Disordered" evidence="1">
    <location>
        <begin position="281"/>
        <end position="305"/>
    </location>
</feature>
<dbReference type="RefSeq" id="XP_025351322.1">
    <property type="nucleotide sequence ID" value="XM_025490113.1"/>
</dbReference>
<reference evidence="3 4" key="1">
    <citation type="journal article" date="2018" name="Mol. Biol. Evol.">
        <title>Broad Genomic Sampling Reveals a Smut Pathogenic Ancestry of the Fungal Clade Ustilaginomycotina.</title>
        <authorList>
            <person name="Kijpornyongpan T."/>
            <person name="Mondo S.J."/>
            <person name="Barry K."/>
            <person name="Sandor L."/>
            <person name="Lee J."/>
            <person name="Lipzen A."/>
            <person name="Pangilinan J."/>
            <person name="LaButti K."/>
            <person name="Hainaut M."/>
            <person name="Henrissat B."/>
            <person name="Grigoriev I.V."/>
            <person name="Spatafora J.W."/>
            <person name="Aime M.C."/>
        </authorList>
    </citation>
    <scope>NUCLEOTIDE SEQUENCE [LARGE SCALE GENOMIC DNA]</scope>
    <source>
        <strain evidence="3 4">MCA 4718</strain>
    </source>
</reference>
<gene>
    <name evidence="3" type="ORF">BCV69DRAFT_244504</name>
</gene>